<proteinExistence type="predicted"/>
<evidence type="ECO:0000313" key="1">
    <source>
        <dbReference type="EMBL" id="PWY88761.1"/>
    </source>
</evidence>
<reference evidence="1 2" key="1">
    <citation type="submission" date="2016-12" db="EMBL/GenBank/DDBJ databases">
        <title>The genomes of Aspergillus section Nigri reveals drivers in fungal speciation.</title>
        <authorList>
            <consortium name="DOE Joint Genome Institute"/>
            <person name="Vesth T.C."/>
            <person name="Nybo J."/>
            <person name="Theobald S."/>
            <person name="Brandl J."/>
            <person name="Frisvad J.C."/>
            <person name="Nielsen K.F."/>
            <person name="Lyhne E.K."/>
            <person name="Kogle M.E."/>
            <person name="Kuo A."/>
            <person name="Riley R."/>
            <person name="Clum A."/>
            <person name="Nolan M."/>
            <person name="Lipzen A."/>
            <person name="Salamov A."/>
            <person name="Henrissat B."/>
            <person name="Wiebenga A."/>
            <person name="De Vries R.P."/>
            <person name="Grigoriev I.V."/>
            <person name="Mortensen U.H."/>
            <person name="Andersen M.R."/>
            <person name="Baker S.E."/>
        </authorList>
    </citation>
    <scope>NUCLEOTIDE SEQUENCE [LARGE SCALE GENOMIC DNA]</scope>
    <source>
        <strain evidence="1 2">CBS 115572</strain>
    </source>
</reference>
<sequence length="94" mass="10623">MLYSVLLSIQFSPPCYPLPPEVSRYEDDVSQSLPDHTGSQLGLYPTLFLRMGLPHRRDLSGSDDGFGLLSAKEFPSWVKVEFWNELRNMGGFKG</sequence>
<dbReference type="GeneID" id="37113744"/>
<evidence type="ECO:0000313" key="2">
    <source>
        <dbReference type="Proteomes" id="UP000246702"/>
    </source>
</evidence>
<dbReference type="RefSeq" id="XP_025468123.1">
    <property type="nucleotide sequence ID" value="XM_025611601.1"/>
</dbReference>
<protein>
    <submittedName>
        <fullName evidence="1">Uncharacterized protein</fullName>
    </submittedName>
</protein>
<organism evidence="1 2">
    <name type="scientific">Aspergillus sclerotioniger CBS 115572</name>
    <dbReference type="NCBI Taxonomy" id="1450535"/>
    <lineage>
        <taxon>Eukaryota</taxon>
        <taxon>Fungi</taxon>
        <taxon>Dikarya</taxon>
        <taxon>Ascomycota</taxon>
        <taxon>Pezizomycotina</taxon>
        <taxon>Eurotiomycetes</taxon>
        <taxon>Eurotiomycetidae</taxon>
        <taxon>Eurotiales</taxon>
        <taxon>Aspergillaceae</taxon>
        <taxon>Aspergillus</taxon>
        <taxon>Aspergillus subgen. Circumdati</taxon>
    </lineage>
</organism>
<comment type="caution">
    <text evidence="1">The sequence shown here is derived from an EMBL/GenBank/DDBJ whole genome shotgun (WGS) entry which is preliminary data.</text>
</comment>
<accession>A0A317WSP4</accession>
<dbReference type="EMBL" id="MSFK01000012">
    <property type="protein sequence ID" value="PWY88761.1"/>
    <property type="molecule type" value="Genomic_DNA"/>
</dbReference>
<gene>
    <name evidence="1" type="ORF">BO94DRAFT_534667</name>
</gene>
<dbReference type="Proteomes" id="UP000246702">
    <property type="component" value="Unassembled WGS sequence"/>
</dbReference>
<name>A0A317WSP4_9EURO</name>
<keyword evidence="2" id="KW-1185">Reference proteome</keyword>
<dbReference type="AlphaFoldDB" id="A0A317WSP4"/>